<sequence length="290" mass="32484">MTVIQPAMKTIISAIDFSDCSINALEHAISIAAKSESNLLMLWVNNPNTTKTILSSDLSDDLLEEVEHQFTRLINKYEKDLPKSRIDYIIREGKVYREVVNQAKESDAWLIVAGTHGSSGFEELWIGSNANRIVSAAPCPVITIRAGIHVERELKKIVLPMDSTMETRQKVPFTADLAKMFDAEVHILAVYTTNIENVRGTVMSYAKQSAKYLKEHGVKHFIVELEADNIATTIMEYAKQSDANLLSIMTEQEKSASNLWLGPYAQQMVHHSPIPVLSIHPKEILISMGY</sequence>
<dbReference type="InterPro" id="IPR006016">
    <property type="entry name" value="UspA"/>
</dbReference>
<feature type="domain" description="UspA" evidence="2">
    <location>
        <begin position="155"/>
        <end position="278"/>
    </location>
</feature>
<dbReference type="CDD" id="cd00293">
    <property type="entry name" value="USP-like"/>
    <property type="match status" value="2"/>
</dbReference>
<keyword evidence="4" id="KW-1185">Reference proteome</keyword>
<dbReference type="OrthoDB" id="9788959at2"/>
<dbReference type="AlphaFoldDB" id="A0A0S7BWG7"/>
<dbReference type="STRING" id="1678841.TBC1_11239"/>
<dbReference type="Proteomes" id="UP000053091">
    <property type="component" value="Unassembled WGS sequence"/>
</dbReference>
<dbReference type="Gene3D" id="3.40.50.620">
    <property type="entry name" value="HUPs"/>
    <property type="match status" value="2"/>
</dbReference>
<evidence type="ECO:0000313" key="3">
    <source>
        <dbReference type="EMBL" id="GAP42110.1"/>
    </source>
</evidence>
<evidence type="ECO:0000313" key="4">
    <source>
        <dbReference type="Proteomes" id="UP000053091"/>
    </source>
</evidence>
<comment type="similarity">
    <text evidence="1">Belongs to the universal stress protein A family.</text>
</comment>
<dbReference type="Pfam" id="PF00582">
    <property type="entry name" value="Usp"/>
    <property type="match status" value="2"/>
</dbReference>
<accession>A0A0S7BWG7</accession>
<name>A0A0S7BWG7_9BACT</name>
<dbReference type="PANTHER" id="PTHR46268:SF6">
    <property type="entry name" value="UNIVERSAL STRESS PROTEIN UP12"/>
    <property type="match status" value="1"/>
</dbReference>
<dbReference type="PANTHER" id="PTHR46268">
    <property type="entry name" value="STRESS RESPONSE PROTEIN NHAX"/>
    <property type="match status" value="1"/>
</dbReference>
<evidence type="ECO:0000256" key="1">
    <source>
        <dbReference type="ARBA" id="ARBA00008791"/>
    </source>
</evidence>
<protein>
    <submittedName>
        <fullName evidence="3">Nucleotide-binding universal stress protein, UspA family</fullName>
    </submittedName>
</protein>
<gene>
    <name evidence="3" type="ORF">TBC1_11239</name>
</gene>
<dbReference type="InterPro" id="IPR006015">
    <property type="entry name" value="Universal_stress_UspA"/>
</dbReference>
<dbReference type="EMBL" id="DF968182">
    <property type="protein sequence ID" value="GAP42110.1"/>
    <property type="molecule type" value="Genomic_DNA"/>
</dbReference>
<organism evidence="3">
    <name type="scientific">Lentimicrobium saccharophilum</name>
    <dbReference type="NCBI Taxonomy" id="1678841"/>
    <lineage>
        <taxon>Bacteria</taxon>
        <taxon>Pseudomonadati</taxon>
        <taxon>Bacteroidota</taxon>
        <taxon>Bacteroidia</taxon>
        <taxon>Bacteroidales</taxon>
        <taxon>Lentimicrobiaceae</taxon>
        <taxon>Lentimicrobium</taxon>
    </lineage>
</organism>
<dbReference type="SUPFAM" id="SSF52402">
    <property type="entry name" value="Adenine nucleotide alpha hydrolases-like"/>
    <property type="match status" value="2"/>
</dbReference>
<reference evidence="3" key="1">
    <citation type="journal article" date="2015" name="Genome Announc.">
        <title>Draft Genome Sequence of Bacteroidales Strain TBC1, a Novel Isolate from a Methanogenic Wastewater Treatment System.</title>
        <authorList>
            <person name="Tourlousse D.M."/>
            <person name="Matsuura N."/>
            <person name="Sun L."/>
            <person name="Toyonaga M."/>
            <person name="Kuroda K."/>
            <person name="Ohashi A."/>
            <person name="Cruz R."/>
            <person name="Yamaguchi T."/>
            <person name="Sekiguchi Y."/>
        </authorList>
    </citation>
    <scope>NUCLEOTIDE SEQUENCE [LARGE SCALE GENOMIC DNA]</scope>
    <source>
        <strain evidence="3">TBC1</strain>
    </source>
</reference>
<dbReference type="InterPro" id="IPR014729">
    <property type="entry name" value="Rossmann-like_a/b/a_fold"/>
</dbReference>
<dbReference type="PRINTS" id="PR01438">
    <property type="entry name" value="UNVRSLSTRESS"/>
</dbReference>
<evidence type="ECO:0000259" key="2">
    <source>
        <dbReference type="Pfam" id="PF00582"/>
    </source>
</evidence>
<feature type="domain" description="UspA" evidence="2">
    <location>
        <begin position="8"/>
        <end position="145"/>
    </location>
</feature>
<proteinExistence type="inferred from homology"/>